<dbReference type="GO" id="GO:0005509">
    <property type="term" value="F:calcium ion binding"/>
    <property type="evidence" value="ECO:0007669"/>
    <property type="project" value="InterPro"/>
</dbReference>
<proteinExistence type="predicted"/>
<dbReference type="Pfam" id="PF00041">
    <property type="entry name" value="fn3"/>
    <property type="match status" value="1"/>
</dbReference>
<evidence type="ECO:0008006" key="8">
    <source>
        <dbReference type="Google" id="ProtNLM"/>
    </source>
</evidence>
<evidence type="ECO:0000259" key="6">
    <source>
        <dbReference type="PROSITE" id="PS50853"/>
    </source>
</evidence>
<keyword evidence="1" id="KW-0479">Metal-binding</keyword>
<dbReference type="SUPFAM" id="SSF47473">
    <property type="entry name" value="EF-hand"/>
    <property type="match status" value="1"/>
</dbReference>
<dbReference type="InterPro" id="IPR036020">
    <property type="entry name" value="WW_dom_sf"/>
</dbReference>
<dbReference type="PROSITE" id="PS00018">
    <property type="entry name" value="EF_HAND_1"/>
    <property type="match status" value="3"/>
</dbReference>
<dbReference type="SUPFAM" id="SSF49562">
    <property type="entry name" value="C2 domain (Calcium/lipid-binding domain, CaLB)"/>
    <property type="match status" value="1"/>
</dbReference>
<dbReference type="Pfam" id="PF13499">
    <property type="entry name" value="EF-hand_7"/>
    <property type="match status" value="1"/>
</dbReference>
<dbReference type="Gene3D" id="1.10.238.10">
    <property type="entry name" value="EF-hand"/>
    <property type="match status" value="2"/>
</dbReference>
<dbReference type="PROSITE" id="PS50853">
    <property type="entry name" value="FN3"/>
    <property type="match status" value="1"/>
</dbReference>
<sequence length="746" mass="86364">MNIAVPEDLVFADPVMVEIYDKNNFGRDTLCGVAVISHEELVFPHDHPGEVPIRKLDQKDRMGWLQIHIETSRVPRRAEPRRRPDEAPLYLEAIDPRNEKTYWYDKCTGEQFDQDPRPYTEALAQRIAAYENRLVLRKNQQEKEEEKAKSPALILLRAKKGFPEPPPEIIAIGLAEAAKVSWTIPRENGPPILGYTVERQRCIDNENWRDKGSIYIDSQAQIIADTEAAKAIGKKLAKRKNKITPPPTAVLVDQLADDAKYRFRVYAHNARGKSVASKWSNEIRVSRPLPPAWIEVIPKDGSRSYYYNAKTFESSWQRPESDPYFLPTNLFMQFSAMEISHLKEVFTVLDHDRSHAISLNEFESCLPEFGEYLSPSDLLWLFYQAHLDAKAEMNFIAFAQAIDTLKKARAERASLTRRILDHTITHTQKVKMSIFGQSADDIFIERDQAMKLRYGPWRRRRHPEMRSRIFWENTTTGECSYSMPHDIMFFISDDVRMEANMNSTALKRYEQLFAAVDTDSSGSIDAGEMRLVIQRMTGENLADSRIRGLIRQFDLDRNGSIDFNEFILILISIQKGKAGQQWMRLVQGLDEYRAARSNQADEILRDIKAAAKVHHRRRHNPYCVCGCRRIHPGQRERHRRRYGNQKIFPKIREEQLRHQAQIGGATAQATFDTNRNRVFHNKTYEAATLIASQERIEISDQSPKWSMIQTRRREQAALISRYKDCSSTSSTIIEEEEPPRVEMVNI</sequence>
<dbReference type="InterPro" id="IPR013783">
    <property type="entry name" value="Ig-like_fold"/>
</dbReference>
<dbReference type="SMART" id="SM00054">
    <property type="entry name" value="EFh"/>
    <property type="match status" value="3"/>
</dbReference>
<dbReference type="InterPro" id="IPR003961">
    <property type="entry name" value="FN3_dom"/>
</dbReference>
<dbReference type="EMBL" id="HBIJ01006698">
    <property type="protein sequence ID" value="CAE0363979.1"/>
    <property type="molecule type" value="Transcribed_RNA"/>
</dbReference>
<protein>
    <recommendedName>
        <fullName evidence="8">Calmodulin</fullName>
    </recommendedName>
</protein>
<evidence type="ECO:0000313" key="7">
    <source>
        <dbReference type="EMBL" id="CAE0363979.1"/>
    </source>
</evidence>
<dbReference type="CDD" id="cd00063">
    <property type="entry name" value="FN3"/>
    <property type="match status" value="1"/>
</dbReference>
<dbReference type="PANTHER" id="PTHR45942">
    <property type="entry name" value="PROTEIN PHOSPATASE 3 REGULATORY SUBUNIT B ALPHA ISOFORM TYPE 1"/>
    <property type="match status" value="1"/>
</dbReference>
<dbReference type="SMART" id="SM00456">
    <property type="entry name" value="WW"/>
    <property type="match status" value="1"/>
</dbReference>
<keyword evidence="2" id="KW-0677">Repeat</keyword>
<keyword evidence="3" id="KW-0106">Calcium</keyword>
<dbReference type="InterPro" id="IPR002048">
    <property type="entry name" value="EF_hand_dom"/>
</dbReference>
<dbReference type="InterPro" id="IPR035892">
    <property type="entry name" value="C2_domain_sf"/>
</dbReference>
<gene>
    <name evidence="7" type="ORF">ALAG00032_LOCUS4720</name>
</gene>
<dbReference type="Gene3D" id="2.20.70.10">
    <property type="match status" value="1"/>
</dbReference>
<feature type="domain" description="EF-hand" evidence="5">
    <location>
        <begin position="541"/>
        <end position="576"/>
    </location>
</feature>
<dbReference type="PROSITE" id="PS01159">
    <property type="entry name" value="WW_DOMAIN_1"/>
    <property type="match status" value="1"/>
</dbReference>
<dbReference type="InterPro" id="IPR036116">
    <property type="entry name" value="FN3_sf"/>
</dbReference>
<dbReference type="CDD" id="cd00201">
    <property type="entry name" value="WW"/>
    <property type="match status" value="1"/>
</dbReference>
<feature type="domain" description="EF-hand" evidence="5">
    <location>
        <begin position="504"/>
        <end position="539"/>
    </location>
</feature>
<dbReference type="PROSITE" id="PS50222">
    <property type="entry name" value="EF_HAND_2"/>
    <property type="match status" value="3"/>
</dbReference>
<dbReference type="AlphaFoldDB" id="A0A7S3JUG7"/>
<evidence type="ECO:0000256" key="3">
    <source>
        <dbReference type="ARBA" id="ARBA00022837"/>
    </source>
</evidence>
<organism evidence="7">
    <name type="scientific">Aureoumbra lagunensis</name>
    <dbReference type="NCBI Taxonomy" id="44058"/>
    <lineage>
        <taxon>Eukaryota</taxon>
        <taxon>Sar</taxon>
        <taxon>Stramenopiles</taxon>
        <taxon>Ochrophyta</taxon>
        <taxon>Pelagophyceae</taxon>
        <taxon>Pelagomonadales</taxon>
        <taxon>Aureoumbra</taxon>
    </lineage>
</organism>
<evidence type="ECO:0000259" key="5">
    <source>
        <dbReference type="PROSITE" id="PS50222"/>
    </source>
</evidence>
<evidence type="ECO:0000259" key="4">
    <source>
        <dbReference type="PROSITE" id="PS50020"/>
    </source>
</evidence>
<dbReference type="InterPro" id="IPR018247">
    <property type="entry name" value="EF_Hand_1_Ca_BS"/>
</dbReference>
<dbReference type="Pfam" id="PF00397">
    <property type="entry name" value="WW"/>
    <property type="match status" value="1"/>
</dbReference>
<accession>A0A7S3JUG7</accession>
<dbReference type="InterPro" id="IPR001202">
    <property type="entry name" value="WW_dom"/>
</dbReference>
<dbReference type="SUPFAM" id="SSF49265">
    <property type="entry name" value="Fibronectin type III"/>
    <property type="match status" value="1"/>
</dbReference>
<feature type="domain" description="Fibronectin type-III" evidence="6">
    <location>
        <begin position="163"/>
        <end position="288"/>
    </location>
</feature>
<evidence type="ECO:0000256" key="2">
    <source>
        <dbReference type="ARBA" id="ARBA00022737"/>
    </source>
</evidence>
<dbReference type="PROSITE" id="PS50020">
    <property type="entry name" value="WW_DOMAIN_2"/>
    <property type="match status" value="1"/>
</dbReference>
<dbReference type="SUPFAM" id="SSF51045">
    <property type="entry name" value="WW domain"/>
    <property type="match status" value="1"/>
</dbReference>
<feature type="domain" description="WW" evidence="4">
    <location>
        <begin position="287"/>
        <end position="321"/>
    </location>
</feature>
<dbReference type="CDD" id="cd00051">
    <property type="entry name" value="EFh"/>
    <property type="match status" value="1"/>
</dbReference>
<reference evidence="7" key="1">
    <citation type="submission" date="2021-01" db="EMBL/GenBank/DDBJ databases">
        <authorList>
            <person name="Corre E."/>
            <person name="Pelletier E."/>
            <person name="Niang G."/>
            <person name="Scheremetjew M."/>
            <person name="Finn R."/>
            <person name="Kale V."/>
            <person name="Holt S."/>
            <person name="Cochrane G."/>
            <person name="Meng A."/>
            <person name="Brown T."/>
            <person name="Cohen L."/>
        </authorList>
    </citation>
    <scope>NUCLEOTIDE SEQUENCE</scope>
    <source>
        <strain evidence="7">CCMP1510</strain>
    </source>
</reference>
<name>A0A7S3JUG7_9STRA</name>
<feature type="domain" description="EF-hand" evidence="5">
    <location>
        <begin position="337"/>
        <end position="372"/>
    </location>
</feature>
<dbReference type="InterPro" id="IPR011992">
    <property type="entry name" value="EF-hand-dom_pair"/>
</dbReference>
<dbReference type="Gene3D" id="2.60.40.10">
    <property type="entry name" value="Immunoglobulins"/>
    <property type="match status" value="1"/>
</dbReference>
<dbReference type="SMART" id="SM00060">
    <property type="entry name" value="FN3"/>
    <property type="match status" value="1"/>
</dbReference>
<evidence type="ECO:0000256" key="1">
    <source>
        <dbReference type="ARBA" id="ARBA00022723"/>
    </source>
</evidence>